<dbReference type="EMBL" id="JBGBPQ010000009">
    <property type="protein sequence ID" value="KAL1519383.1"/>
    <property type="molecule type" value="Genomic_DNA"/>
</dbReference>
<feature type="domain" description="USP" evidence="2">
    <location>
        <begin position="23"/>
        <end position="397"/>
    </location>
</feature>
<evidence type="ECO:0000256" key="1">
    <source>
        <dbReference type="RuleBase" id="RU366025"/>
    </source>
</evidence>
<dbReference type="InterPro" id="IPR001394">
    <property type="entry name" value="Peptidase_C19_UCH"/>
</dbReference>
<dbReference type="InterPro" id="IPR050164">
    <property type="entry name" value="Peptidase_C19"/>
</dbReference>
<evidence type="ECO:0000313" key="3">
    <source>
        <dbReference type="EMBL" id="KAL1519383.1"/>
    </source>
</evidence>
<dbReference type="GO" id="GO:0016579">
    <property type="term" value="P:protein deubiquitination"/>
    <property type="evidence" value="ECO:0007669"/>
    <property type="project" value="InterPro"/>
</dbReference>
<dbReference type="InterPro" id="IPR018200">
    <property type="entry name" value="USP_CS"/>
</dbReference>
<dbReference type="Pfam" id="PF00443">
    <property type="entry name" value="UCH"/>
    <property type="match status" value="1"/>
</dbReference>
<comment type="catalytic activity">
    <reaction evidence="1">
        <text>Thiol-dependent hydrolysis of ester, thioester, amide, peptide and isopeptide bonds formed by the C-terminal Gly of ubiquitin (a 76-residue protein attached to proteins as an intracellular targeting signal).</text>
        <dbReference type="EC" id="3.4.19.12"/>
    </reaction>
</comment>
<dbReference type="AlphaFoldDB" id="A0AB34JEQ6"/>
<evidence type="ECO:0000259" key="2">
    <source>
        <dbReference type="PROSITE" id="PS50235"/>
    </source>
</evidence>
<dbReference type="PROSITE" id="PS50235">
    <property type="entry name" value="USP_3"/>
    <property type="match status" value="1"/>
</dbReference>
<keyword evidence="1" id="KW-0788">Thiol protease</keyword>
<dbReference type="Gene3D" id="3.90.70.10">
    <property type="entry name" value="Cysteine proteinases"/>
    <property type="match status" value="1"/>
</dbReference>
<organism evidence="3 4">
    <name type="scientific">Prymnesium parvum</name>
    <name type="common">Toxic golden alga</name>
    <dbReference type="NCBI Taxonomy" id="97485"/>
    <lineage>
        <taxon>Eukaryota</taxon>
        <taxon>Haptista</taxon>
        <taxon>Haptophyta</taxon>
        <taxon>Prymnesiophyceae</taxon>
        <taxon>Prymnesiales</taxon>
        <taxon>Prymnesiaceae</taxon>
        <taxon>Prymnesium</taxon>
    </lineage>
</organism>
<name>A0AB34JEQ6_PRYPA</name>
<gene>
    <name evidence="3" type="ORF">AB1Y20_022908</name>
</gene>
<dbReference type="GO" id="GO:0005634">
    <property type="term" value="C:nucleus"/>
    <property type="evidence" value="ECO:0007669"/>
    <property type="project" value="TreeGrafter"/>
</dbReference>
<dbReference type="PROSITE" id="PS00973">
    <property type="entry name" value="USP_2"/>
    <property type="match status" value="1"/>
</dbReference>
<dbReference type="EC" id="3.4.19.12" evidence="1"/>
<proteinExistence type="inferred from homology"/>
<accession>A0AB34JEQ6</accession>
<comment type="similarity">
    <text evidence="1">Belongs to the peptidase C19 family.</text>
</comment>
<keyword evidence="1" id="KW-0378">Hydrolase</keyword>
<dbReference type="Proteomes" id="UP001515480">
    <property type="component" value="Unassembled WGS sequence"/>
</dbReference>
<dbReference type="SUPFAM" id="SSF54001">
    <property type="entry name" value="Cysteine proteinases"/>
    <property type="match status" value="1"/>
</dbReference>
<evidence type="ECO:0000313" key="4">
    <source>
        <dbReference type="Proteomes" id="UP001515480"/>
    </source>
</evidence>
<dbReference type="InterPro" id="IPR028889">
    <property type="entry name" value="USP"/>
</dbReference>
<dbReference type="GO" id="GO:0004843">
    <property type="term" value="F:cysteine-type deubiquitinase activity"/>
    <property type="evidence" value="ECO:0007669"/>
    <property type="project" value="UniProtKB-UniRule"/>
</dbReference>
<keyword evidence="1" id="KW-0833">Ubl conjugation pathway</keyword>
<dbReference type="GO" id="GO:0005829">
    <property type="term" value="C:cytosol"/>
    <property type="evidence" value="ECO:0007669"/>
    <property type="project" value="TreeGrafter"/>
</dbReference>
<protein>
    <recommendedName>
        <fullName evidence="1">Ubiquitin carboxyl-terminal hydrolase</fullName>
        <ecNumber evidence="1">3.4.19.12</ecNumber>
    </recommendedName>
</protein>
<keyword evidence="4" id="KW-1185">Reference proteome</keyword>
<keyword evidence="1" id="KW-0645">Protease</keyword>
<sequence>MASDGVELVSVAEEEPAASRRPLGLQNWGNTCYINAVLQALAHCPEMQTAASCIAPFAKSAPQLQHAFLRAITELMRGVESSSTMRTYDPGELILSLREVASHLFSVNEQQDAHELLRVLLDSLHEQMCTPLNDEELAKASASNSERWHKIHTRAAASPALGAWTRQRPSCPSPPPTPLTTSVIEQIMEGQVVSSVQCGSCRGISSTADRSLDLSVELASRGQGGWRIGRRRGIPRSQAGAPFLKLEDCLRSYFAVEQLGGVDRYRCEGCAGLRDARKSLRLLHVPPLLTIHLKRFSFTSEWGRYEARKACDEVRFPLERLCLREFCYSFTGTNEASTEYDLSAVVVHHGTSPFSGHYTAYVKREHKWFHVNDTVVNEVSKEEVRSAEAFLLFYSRRPHRQSGLTRPAAPKMYTGCARTIAGHVSPIRRATAAAARRPAWAVVGMQQPRRISPREAYWLRTTPRRVWVFPLKRCQSSSLHCTACSSCACSDPPSSSYGAAQAAPARRSKWASAARSKSRGTVATLRPWGVAQQWIHRVHVRASLPSASSANGAGARVAIVSSLRRNRRRAWQSSGGGLRGWSRDRLTLGRGRRVRPLLGDEASSDDDDDIRRGPRIACGSELLKQESDPQDADSTTQHSYVALEVVGEENSFNQRGT</sequence>
<dbReference type="InterPro" id="IPR038765">
    <property type="entry name" value="Papain-like_cys_pep_sf"/>
</dbReference>
<comment type="caution">
    <text evidence="3">The sequence shown here is derived from an EMBL/GenBank/DDBJ whole genome shotgun (WGS) entry which is preliminary data.</text>
</comment>
<reference evidence="3 4" key="1">
    <citation type="journal article" date="2024" name="Science">
        <title>Giant polyketide synthase enzymes in the biosynthesis of giant marine polyether toxins.</title>
        <authorList>
            <person name="Fallon T.R."/>
            <person name="Shende V.V."/>
            <person name="Wierzbicki I.H."/>
            <person name="Pendleton A.L."/>
            <person name="Watervoot N.F."/>
            <person name="Auber R.P."/>
            <person name="Gonzalez D.J."/>
            <person name="Wisecaver J.H."/>
            <person name="Moore B.S."/>
        </authorList>
    </citation>
    <scope>NUCLEOTIDE SEQUENCE [LARGE SCALE GENOMIC DNA]</scope>
    <source>
        <strain evidence="3 4">12B1</strain>
    </source>
</reference>
<dbReference type="PROSITE" id="PS00972">
    <property type="entry name" value="USP_1"/>
    <property type="match status" value="1"/>
</dbReference>
<dbReference type="GO" id="GO:0006508">
    <property type="term" value="P:proteolysis"/>
    <property type="evidence" value="ECO:0007669"/>
    <property type="project" value="UniProtKB-KW"/>
</dbReference>
<dbReference type="PANTHER" id="PTHR24006">
    <property type="entry name" value="UBIQUITIN CARBOXYL-TERMINAL HYDROLASE"/>
    <property type="match status" value="1"/>
</dbReference>